<dbReference type="SUPFAM" id="SSF46785">
    <property type="entry name" value="Winged helix' DNA-binding domain"/>
    <property type="match status" value="1"/>
</dbReference>
<sequence>MGEPVGRAVPDAPGRAPFAERLELALRGLLELSVGVLSDMEENVSPSHLRALQALDHLGGAKVTVLGDALGVPPSTASRISDRLTAAGLITREVAPDNRRATLLELTPAGREVLSDLAGARATALERVTASMTPEERDALLLGAEGFARAYGELDHGVDEEPAGTGP</sequence>
<dbReference type="Gene3D" id="1.10.10.10">
    <property type="entry name" value="Winged helix-like DNA-binding domain superfamily/Winged helix DNA-binding domain"/>
    <property type="match status" value="1"/>
</dbReference>
<protein>
    <submittedName>
        <fullName evidence="2">MarR family winged helix-turn-helix transcriptional regulator</fullName>
    </submittedName>
</protein>
<dbReference type="InterPro" id="IPR036390">
    <property type="entry name" value="WH_DNA-bd_sf"/>
</dbReference>
<evidence type="ECO:0000313" key="2">
    <source>
        <dbReference type="EMBL" id="MFC5138286.1"/>
    </source>
</evidence>
<dbReference type="Proteomes" id="UP001596175">
    <property type="component" value="Unassembled WGS sequence"/>
</dbReference>
<dbReference type="InterPro" id="IPR039422">
    <property type="entry name" value="MarR/SlyA-like"/>
</dbReference>
<evidence type="ECO:0000259" key="1">
    <source>
        <dbReference type="PROSITE" id="PS50995"/>
    </source>
</evidence>
<evidence type="ECO:0000313" key="3">
    <source>
        <dbReference type="Proteomes" id="UP001596175"/>
    </source>
</evidence>
<dbReference type="PROSITE" id="PS50995">
    <property type="entry name" value="HTH_MARR_2"/>
    <property type="match status" value="1"/>
</dbReference>
<dbReference type="EMBL" id="JBHSKG010000003">
    <property type="protein sequence ID" value="MFC5138286.1"/>
    <property type="molecule type" value="Genomic_DNA"/>
</dbReference>
<organism evidence="2 3">
    <name type="scientific">Actinomycetospora rhizophila</name>
    <dbReference type="NCBI Taxonomy" id="1416876"/>
    <lineage>
        <taxon>Bacteria</taxon>
        <taxon>Bacillati</taxon>
        <taxon>Actinomycetota</taxon>
        <taxon>Actinomycetes</taxon>
        <taxon>Pseudonocardiales</taxon>
        <taxon>Pseudonocardiaceae</taxon>
        <taxon>Actinomycetospora</taxon>
    </lineage>
</organism>
<gene>
    <name evidence="2" type="ORF">ACFPK1_08595</name>
</gene>
<dbReference type="InterPro" id="IPR036388">
    <property type="entry name" value="WH-like_DNA-bd_sf"/>
</dbReference>
<dbReference type="RefSeq" id="WP_378020497.1">
    <property type="nucleotide sequence ID" value="NZ_JBHSKG010000003.1"/>
</dbReference>
<dbReference type="Pfam" id="PF12802">
    <property type="entry name" value="MarR_2"/>
    <property type="match status" value="1"/>
</dbReference>
<name>A0ABV9ZCL1_9PSEU</name>
<dbReference type="InterPro" id="IPR000835">
    <property type="entry name" value="HTH_MarR-typ"/>
</dbReference>
<proteinExistence type="predicted"/>
<accession>A0ABV9ZCL1</accession>
<dbReference type="PANTHER" id="PTHR33164">
    <property type="entry name" value="TRANSCRIPTIONAL REGULATOR, MARR FAMILY"/>
    <property type="match status" value="1"/>
</dbReference>
<feature type="domain" description="HTH marR-type" evidence="1">
    <location>
        <begin position="15"/>
        <end position="149"/>
    </location>
</feature>
<dbReference type="PANTHER" id="PTHR33164:SF94">
    <property type="entry name" value="TRANSCRIPTIONAL REGULATORY PROTEIN-RELATED"/>
    <property type="match status" value="1"/>
</dbReference>
<keyword evidence="3" id="KW-1185">Reference proteome</keyword>
<dbReference type="SMART" id="SM00347">
    <property type="entry name" value="HTH_MARR"/>
    <property type="match status" value="1"/>
</dbReference>
<reference evidence="3" key="1">
    <citation type="journal article" date="2019" name="Int. J. Syst. Evol. Microbiol.">
        <title>The Global Catalogue of Microorganisms (GCM) 10K type strain sequencing project: providing services to taxonomists for standard genome sequencing and annotation.</title>
        <authorList>
            <consortium name="The Broad Institute Genomics Platform"/>
            <consortium name="The Broad Institute Genome Sequencing Center for Infectious Disease"/>
            <person name="Wu L."/>
            <person name="Ma J."/>
        </authorList>
    </citation>
    <scope>NUCLEOTIDE SEQUENCE [LARGE SCALE GENOMIC DNA]</scope>
    <source>
        <strain evidence="3">XZYJ18</strain>
    </source>
</reference>
<comment type="caution">
    <text evidence="2">The sequence shown here is derived from an EMBL/GenBank/DDBJ whole genome shotgun (WGS) entry which is preliminary data.</text>
</comment>